<accession>A0A388T8P7</accession>
<keyword evidence="2" id="KW-1185">Reference proteome</keyword>
<dbReference type="AlphaFoldDB" id="A0A388T8P7"/>
<comment type="caution">
    <text evidence="1">The sequence shown here is derived from an EMBL/GenBank/DDBJ whole genome shotgun (WGS) entry which is preliminary data.</text>
</comment>
<evidence type="ECO:0000313" key="2">
    <source>
        <dbReference type="Proteomes" id="UP000276170"/>
    </source>
</evidence>
<reference evidence="1 2" key="1">
    <citation type="journal article" date="2019" name="ISME J.">
        <title>Genome analyses of uncultured TG2/ZB3 bacteria in 'Margulisbacteria' specifically attached to ectosymbiotic spirochetes of protists in the termite gut.</title>
        <authorList>
            <person name="Utami Y.D."/>
            <person name="Kuwahara H."/>
            <person name="Igai K."/>
            <person name="Murakami T."/>
            <person name="Sugaya K."/>
            <person name="Morikawa T."/>
            <person name="Nagura Y."/>
            <person name="Yuki M."/>
            <person name="Deevong P."/>
            <person name="Inoue T."/>
            <person name="Kihara K."/>
            <person name="Lo N."/>
            <person name="Yamada A."/>
            <person name="Ohkuma M."/>
            <person name="Hongoh Y."/>
        </authorList>
    </citation>
    <scope>NUCLEOTIDE SEQUENCE [LARGE SCALE GENOMIC DNA]</scope>
    <source>
        <strain evidence="1">HsPyr-01</strain>
    </source>
</reference>
<sequence>MGLEFSPNNSIFASAAGASEEIKKILKKEEKKGGKKVAEAIKNYHLAHAEVKKELAAALSAETGKSIKPSSPLVDSAVFSISLGRIFENTDGETNLHPDLKQALQHYDSESEEAKHAVAHHLSRGSKQEVPSGDDLIRKDIDEISIRTLDNPGILYS</sequence>
<name>A0A388T8P7_9BACT</name>
<proteinExistence type="predicted"/>
<organism evidence="1 2">
    <name type="scientific">Candidatus Termititenax spirochaetophilus</name>
    <dbReference type="NCBI Taxonomy" id="2218522"/>
    <lineage>
        <taxon>Bacteria</taxon>
        <taxon>Bacillati</taxon>
        <taxon>Candidatus Margulisiibacteriota</taxon>
        <taxon>Candidatus Termititenacia</taxon>
        <taxon>Candidatus Termititenacales</taxon>
        <taxon>Candidatus Termititenacaceae</taxon>
        <taxon>Candidatus Termititenax</taxon>
    </lineage>
</organism>
<gene>
    <name evidence="1" type="ORF">HP1_085</name>
</gene>
<dbReference type="EMBL" id="BGZM01000009">
    <property type="protein sequence ID" value="GBR72380.1"/>
    <property type="molecule type" value="Genomic_DNA"/>
</dbReference>
<evidence type="ECO:0000313" key="1">
    <source>
        <dbReference type="EMBL" id="GBR72380.1"/>
    </source>
</evidence>
<dbReference type="Proteomes" id="UP000276170">
    <property type="component" value="Unassembled WGS sequence"/>
</dbReference>
<protein>
    <submittedName>
        <fullName evidence="1">Uncharacterized protein</fullName>
    </submittedName>
</protein>